<accession>A0A091C6D0</accession>
<dbReference type="PATRIC" id="fig|1302649.3.peg.953"/>
<dbReference type="EMBL" id="JPVU01000098">
    <property type="protein sequence ID" value="KFN92439.1"/>
    <property type="molecule type" value="Genomic_DNA"/>
</dbReference>
<dbReference type="Pfam" id="PF04860">
    <property type="entry name" value="Phage_portal"/>
    <property type="match status" value="1"/>
</dbReference>
<dbReference type="Proteomes" id="UP000029380">
    <property type="component" value="Unassembled WGS sequence"/>
</dbReference>
<organism evidence="2 3">
    <name type="scientific">Tetragenococcus muriaticus PMC-11-5</name>
    <dbReference type="NCBI Taxonomy" id="1302649"/>
    <lineage>
        <taxon>Bacteria</taxon>
        <taxon>Bacillati</taxon>
        <taxon>Bacillota</taxon>
        <taxon>Bacilli</taxon>
        <taxon>Lactobacillales</taxon>
        <taxon>Enterococcaceae</taxon>
        <taxon>Tetragenococcus</taxon>
    </lineage>
</organism>
<name>A0A091C6D0_9ENTE</name>
<dbReference type="AlphaFoldDB" id="A0A091C6D0"/>
<proteinExistence type="predicted"/>
<dbReference type="InterPro" id="IPR006427">
    <property type="entry name" value="Portal_HK97"/>
</dbReference>
<dbReference type="RefSeq" id="WP_231557683.1">
    <property type="nucleotide sequence ID" value="NZ_JPVU01000098.1"/>
</dbReference>
<feature type="region of interest" description="Disordered" evidence="1">
    <location>
        <begin position="376"/>
        <end position="403"/>
    </location>
</feature>
<evidence type="ECO:0000256" key="1">
    <source>
        <dbReference type="SAM" id="MobiDB-lite"/>
    </source>
</evidence>
<evidence type="ECO:0000313" key="3">
    <source>
        <dbReference type="Proteomes" id="UP000029380"/>
    </source>
</evidence>
<dbReference type="NCBIfam" id="TIGR01537">
    <property type="entry name" value="portal_HK97"/>
    <property type="match status" value="1"/>
</dbReference>
<protein>
    <submittedName>
        <fullName evidence="2">Phage-associated portal protein</fullName>
    </submittedName>
</protein>
<comment type="caution">
    <text evidence="2">The sequence shown here is derived from an EMBL/GenBank/DDBJ whole genome shotgun (WGS) entry which is preliminary data.</text>
</comment>
<reference evidence="2 3" key="1">
    <citation type="submission" date="2014-08" db="EMBL/GenBank/DDBJ databases">
        <title>Genome sequence of Tetragenococcus muriaticus.</title>
        <authorList>
            <person name="Chuea-nongthon C."/>
            <person name="Rodtong S."/>
            <person name="Yongsawatdigul J."/>
            <person name="Steele J.L."/>
            <person name="Liu X.-y."/>
            <person name="Speers J."/>
            <person name="Glasner J.D."/>
            <person name="Neeno-Eckwall E.C."/>
        </authorList>
    </citation>
    <scope>NUCLEOTIDE SEQUENCE [LARGE SCALE GENOMIC DNA]</scope>
    <source>
        <strain evidence="2 3">PMC-11-5</strain>
    </source>
</reference>
<evidence type="ECO:0000313" key="2">
    <source>
        <dbReference type="EMBL" id="KFN92439.1"/>
    </source>
</evidence>
<gene>
    <name evidence="2" type="ORF">TMUPMC115_0951</name>
</gene>
<sequence length="403" mass="45943">MNAIVKLGSWRDLFKRNKEMADLVGMDGLTQDAANRAYLKNKALDININYVARTLSQSVIRLKDKDESVKTDWHYKLNVRPNTDLSASDFWQRFFYELIRNNEVLAVQTDTYDFVIADSFVRKEYALYPDVFESVVVKDYQFKRPFYMDDVIYLRYNNKGLDEYTEDLFGDYGELFGRMLDSSLRSNQIRGTVEVGTVSGTEEQKTKKLQNFIDRLFDGVLKKPVSIVPVSKGLEYNELSDGTKQGQTFDETNQVQKTMVTEVAKLIGVPPSLIHGETADQDSAQEMYIKYCVNPLLKKLEDELNAKILSKRQVSAGKHFEVLSLNRPKPTKDIVEDSPNVDKLIGSKVMNPNEVRAIYGLPPFEGGYEFVMTKNYSNNSNGEMKGGETDNDDTTNQGDDNSE</sequence>
<dbReference type="InterPro" id="IPR006944">
    <property type="entry name" value="Phage/GTA_portal"/>
</dbReference>
<feature type="compositionally biased region" description="Low complexity" evidence="1">
    <location>
        <begin position="394"/>
        <end position="403"/>
    </location>
</feature>